<dbReference type="Proteomes" id="UP000566819">
    <property type="component" value="Unassembled WGS sequence"/>
</dbReference>
<dbReference type="NCBIfam" id="TIGR00756">
    <property type="entry name" value="PPR"/>
    <property type="match status" value="2"/>
</dbReference>
<organism evidence="7 8">
    <name type="scientific">Cudoniella acicularis</name>
    <dbReference type="NCBI Taxonomy" id="354080"/>
    <lineage>
        <taxon>Eukaryota</taxon>
        <taxon>Fungi</taxon>
        <taxon>Dikarya</taxon>
        <taxon>Ascomycota</taxon>
        <taxon>Pezizomycotina</taxon>
        <taxon>Leotiomycetes</taxon>
        <taxon>Helotiales</taxon>
        <taxon>Tricladiaceae</taxon>
        <taxon>Cudoniella</taxon>
    </lineage>
</organism>
<dbReference type="InterPro" id="IPR011990">
    <property type="entry name" value="TPR-like_helical_dom_sf"/>
</dbReference>
<evidence type="ECO:0000256" key="3">
    <source>
        <dbReference type="ARBA" id="ARBA00044493"/>
    </source>
</evidence>
<comment type="caution">
    <text evidence="7">The sequence shown here is derived from an EMBL/GenBank/DDBJ whole genome shotgun (WGS) entry which is preliminary data.</text>
</comment>
<feature type="compositionally biased region" description="Polar residues" evidence="6">
    <location>
        <begin position="153"/>
        <end position="164"/>
    </location>
</feature>
<dbReference type="Gene3D" id="1.25.40.10">
    <property type="entry name" value="Tetratricopeptide repeat domain"/>
    <property type="match status" value="3"/>
</dbReference>
<feature type="repeat" description="PPR" evidence="5">
    <location>
        <begin position="324"/>
        <end position="358"/>
    </location>
</feature>
<dbReference type="InterPro" id="IPR002885">
    <property type="entry name" value="PPR_rpt"/>
</dbReference>
<feature type="repeat" description="PPR" evidence="5">
    <location>
        <begin position="204"/>
        <end position="238"/>
    </location>
</feature>
<dbReference type="AlphaFoldDB" id="A0A8H4RLY7"/>
<name>A0A8H4RLY7_9HELO</name>
<dbReference type="PANTHER" id="PTHR47936:SF1">
    <property type="entry name" value="PENTATRICOPEPTIDE REPEAT-CONTAINING PROTEIN GUN1, CHLOROPLASTIC"/>
    <property type="match status" value="1"/>
</dbReference>
<evidence type="ECO:0000256" key="6">
    <source>
        <dbReference type="SAM" id="MobiDB-lite"/>
    </source>
</evidence>
<evidence type="ECO:0008006" key="9">
    <source>
        <dbReference type="Google" id="ProtNLM"/>
    </source>
</evidence>
<protein>
    <recommendedName>
        <fullName evidence="9">Pentatricopeptide repeat-containing protein</fullName>
    </recommendedName>
</protein>
<dbReference type="EMBL" id="JAAMPI010000351">
    <property type="protein sequence ID" value="KAF4632390.1"/>
    <property type="molecule type" value="Genomic_DNA"/>
</dbReference>
<dbReference type="OrthoDB" id="185373at2759"/>
<accession>A0A8H4RLY7</accession>
<comment type="function">
    <text evidence="3">Regulates mitochondrial small subunit maturation by controlling 15S rRNA 5'-end processing. Localizes to the 5' precursor of the 15S rRNA in a position that is subsequently occupied by mS47 in the mature yeast mtSSU. Uses structure and sequence-specific RNA recognition, binding to a single-stranded region of the precursor and specifically recognizing bases -6 to -1. The exchange of Ccm1 for mS47 is coupled to the irreversible removal of precursor rRNA that is accompanied by conformational changes of the mitoribosomal proteins uS5m and mS26. These conformational changes signal completion of 5'-end rRNA processing through protection of the mature 5'-end of the 15S rRNA and stabilization of mS47. The removal of the 5' precursor together with the dissociation of Ccm1 may be catalyzed by the 5'-3' exoribonuclease Pet127. Involved in the specific removal of group I introns in mitochondrial encoded transcripts.</text>
</comment>
<gene>
    <name evidence="7" type="ORF">G7Y89_g5738</name>
</gene>
<evidence type="ECO:0000256" key="1">
    <source>
        <dbReference type="ARBA" id="ARBA00006192"/>
    </source>
</evidence>
<evidence type="ECO:0000313" key="8">
    <source>
        <dbReference type="Proteomes" id="UP000566819"/>
    </source>
</evidence>
<keyword evidence="2" id="KW-0677">Repeat</keyword>
<feature type="region of interest" description="Disordered" evidence="6">
    <location>
        <begin position="144"/>
        <end position="164"/>
    </location>
</feature>
<dbReference type="Pfam" id="PF13041">
    <property type="entry name" value="PPR_2"/>
    <property type="match status" value="1"/>
</dbReference>
<evidence type="ECO:0000256" key="5">
    <source>
        <dbReference type="PROSITE-ProRule" id="PRU00708"/>
    </source>
</evidence>
<evidence type="ECO:0000256" key="2">
    <source>
        <dbReference type="ARBA" id="ARBA00022737"/>
    </source>
</evidence>
<dbReference type="Pfam" id="PF01535">
    <property type="entry name" value="PPR"/>
    <property type="match status" value="2"/>
</dbReference>
<evidence type="ECO:0000256" key="4">
    <source>
        <dbReference type="ARBA" id="ARBA00044511"/>
    </source>
</evidence>
<keyword evidence="8" id="KW-1185">Reference proteome</keyword>
<sequence>MQQAFGLLTPGFRSGHIDNVPITAIATLVLLTKDTICGEVVSGAAPFIHALRNVVAVCDSDISKIAATRSLGTGPVPDYVTREWPSIKELVAETPTTLPEKSSSSLEASHKYVRLSIFKRLQDALGKRDASQVDRLWADAEQLQVSHDENDENGNPSASGQSKRYNGLTPVLCNQFILVYMALRKPNRAVDVWNHMVAKSLNPTAATWNAMLGGCKASKDVNALETVWDKMQASSIKPDTGCWTTRISGLVDCGHIDAALSALEDMGKRWLREKTEGYKSARAGAAEPTIATINAVVAGLLRKQKPDAAYRVLAWADKLGISPDVITFNTLLRPLIREGRSKQASTLLQQMQKSGVEADVATFTTIIDETLSSADKKTPEQQIKVISGVLSKMEKSGVQANMHTYGKLIYQLLRTSPGDLTAVNAILERMFEKGLQPSTHIYTMLLEHYFSQSPPDLGAVRGLIERTRLQHGSTDHVFWDRVIEGYARAGETALAMQVLGRLNNKKNMAGWITLRTLLGALVENEEWDAARTLVSNTVADRGGPISQVERGREGQHLFWELAEQLGII</sequence>
<comment type="subunit">
    <text evidence="4">Binds to mitochondrial small subunit 15S rRNA.</text>
</comment>
<dbReference type="Pfam" id="PF13812">
    <property type="entry name" value="PPR_3"/>
    <property type="match status" value="1"/>
</dbReference>
<reference evidence="7 8" key="1">
    <citation type="submission" date="2020-03" db="EMBL/GenBank/DDBJ databases">
        <title>Draft Genome Sequence of Cudoniella acicularis.</title>
        <authorList>
            <person name="Buettner E."/>
            <person name="Kellner H."/>
        </authorList>
    </citation>
    <scope>NUCLEOTIDE SEQUENCE [LARGE SCALE GENOMIC DNA]</scope>
    <source>
        <strain evidence="7 8">DSM 108380</strain>
    </source>
</reference>
<evidence type="ECO:0000313" key="7">
    <source>
        <dbReference type="EMBL" id="KAF4632390.1"/>
    </source>
</evidence>
<dbReference type="PROSITE" id="PS51375">
    <property type="entry name" value="PPR"/>
    <property type="match status" value="2"/>
</dbReference>
<proteinExistence type="inferred from homology"/>
<dbReference type="PANTHER" id="PTHR47936">
    <property type="entry name" value="PPR_LONG DOMAIN-CONTAINING PROTEIN"/>
    <property type="match status" value="1"/>
</dbReference>
<comment type="similarity">
    <text evidence="1">Belongs to the CCM1 family.</text>
</comment>